<accession>A0A8J3SJD5</accession>
<organism evidence="1 2">
    <name type="scientific">Planobispora siamensis</name>
    <dbReference type="NCBI Taxonomy" id="936338"/>
    <lineage>
        <taxon>Bacteria</taxon>
        <taxon>Bacillati</taxon>
        <taxon>Actinomycetota</taxon>
        <taxon>Actinomycetes</taxon>
        <taxon>Streptosporangiales</taxon>
        <taxon>Streptosporangiaceae</taxon>
        <taxon>Planobispora</taxon>
    </lineage>
</organism>
<dbReference type="Proteomes" id="UP000619788">
    <property type="component" value="Unassembled WGS sequence"/>
</dbReference>
<evidence type="ECO:0000313" key="2">
    <source>
        <dbReference type="Proteomes" id="UP000619788"/>
    </source>
</evidence>
<gene>
    <name evidence="1" type="ORF">Psi01_60070</name>
</gene>
<comment type="caution">
    <text evidence="1">The sequence shown here is derived from an EMBL/GenBank/DDBJ whole genome shotgun (WGS) entry which is preliminary data.</text>
</comment>
<reference evidence="1 2" key="1">
    <citation type="submission" date="2021-01" db="EMBL/GenBank/DDBJ databases">
        <title>Whole genome shotgun sequence of Planobispora siamensis NBRC 107568.</title>
        <authorList>
            <person name="Komaki H."/>
            <person name="Tamura T."/>
        </authorList>
    </citation>
    <scope>NUCLEOTIDE SEQUENCE [LARGE SCALE GENOMIC DNA]</scope>
    <source>
        <strain evidence="1 2">NBRC 107568</strain>
    </source>
</reference>
<dbReference type="AlphaFoldDB" id="A0A8J3SJD5"/>
<proteinExistence type="predicted"/>
<dbReference type="EMBL" id="BOOJ01000052">
    <property type="protein sequence ID" value="GIH95377.1"/>
    <property type="molecule type" value="Genomic_DNA"/>
</dbReference>
<evidence type="ECO:0000313" key="1">
    <source>
        <dbReference type="EMBL" id="GIH95377.1"/>
    </source>
</evidence>
<name>A0A8J3SJD5_9ACTN</name>
<dbReference type="RefSeq" id="WP_204067473.1">
    <property type="nucleotide sequence ID" value="NZ_BOOJ01000052.1"/>
</dbReference>
<keyword evidence="2" id="KW-1185">Reference proteome</keyword>
<sequence>MVPIERPDHAASALIGKVFRMVAALHANTMDPAAIRASMVITLPEAFALLDYAEPGRRWVLPIPVPYHGDGPPPMVTFDLILAPQPGLVWARLWGVSLIIEDTDRPAGPTPTCS</sequence>
<protein>
    <submittedName>
        <fullName evidence="1">Uncharacterized protein</fullName>
    </submittedName>
</protein>